<comment type="caution">
    <text evidence="3">The sequence shown here is derived from an EMBL/GenBank/DDBJ whole genome shotgun (WGS) entry which is preliminary data.</text>
</comment>
<dbReference type="InterPro" id="IPR038404">
    <property type="entry name" value="TRAP_DctP_sf"/>
</dbReference>
<reference evidence="3 4" key="1">
    <citation type="submission" date="2018-09" db="EMBL/GenBank/DDBJ databases">
        <title>Novel species of Arthrobacter.</title>
        <authorList>
            <person name="Liu Q."/>
            <person name="Xin Y.-H."/>
        </authorList>
    </citation>
    <scope>NUCLEOTIDE SEQUENCE [LARGE SCALE GENOMIC DNA]</scope>
    <source>
        <strain evidence="3 4">Hz2</strain>
    </source>
</reference>
<dbReference type="PANTHER" id="PTHR33376">
    <property type="match status" value="1"/>
</dbReference>
<feature type="chain" id="PRO_5038960177" evidence="2">
    <location>
        <begin position="23"/>
        <end position="338"/>
    </location>
</feature>
<keyword evidence="4" id="KW-1185">Reference proteome</keyword>
<dbReference type="Proteomes" id="UP000272560">
    <property type="component" value="Unassembled WGS sequence"/>
</dbReference>
<dbReference type="Pfam" id="PF03480">
    <property type="entry name" value="DctP"/>
    <property type="match status" value="1"/>
</dbReference>
<dbReference type="AlphaFoldDB" id="A0A3A5LYA0"/>
<sequence length="338" mass="35997">MQRTKVFTVLAFSSVAVLGLSACGSGGGNDAGQQSATVLKVAFNQNATHPQAVAITELSEKLKEATDGAYELELFPDEQLGSQAETLELVQSGAVDMAIVAGPLLEAFNPDFSVLNLPYIYDSPEHQMSVLNDPEITGDLYDSLTESEQISVIGAYHGGVRNVYTTDGPVETPADLAGQKIRVISSDTNVSMVGLMGGVGTPMPQGDVYTAIQSGVLNGAENNELIFADLGHSEIAAFYSYTKHLMIPDYLVANPAVLEAFSEDQRADLESLFTESVDSELASFDAKVTEAKKKAEDSGATFHEADVDAFREAVAPLLEEKISNDVTTAIFDKIEAAR</sequence>
<protein>
    <submittedName>
        <fullName evidence="3">TRAP transporter substrate-binding protein</fullName>
    </submittedName>
</protein>
<dbReference type="EMBL" id="QZVT01000014">
    <property type="protein sequence ID" value="RJT75757.1"/>
    <property type="molecule type" value="Genomic_DNA"/>
</dbReference>
<dbReference type="CDD" id="cd13671">
    <property type="entry name" value="PBP2_TRAP_SBP_like_3"/>
    <property type="match status" value="1"/>
</dbReference>
<dbReference type="PROSITE" id="PS51257">
    <property type="entry name" value="PROKAR_LIPOPROTEIN"/>
    <property type="match status" value="1"/>
</dbReference>
<dbReference type="GO" id="GO:0030246">
    <property type="term" value="F:carbohydrate binding"/>
    <property type="evidence" value="ECO:0007669"/>
    <property type="project" value="TreeGrafter"/>
</dbReference>
<keyword evidence="1 2" id="KW-0732">Signal</keyword>
<dbReference type="PANTHER" id="PTHR33376:SF2">
    <property type="entry name" value="DICARBOXYLATE-BINDING PERIPLASMIC PROTEIN"/>
    <property type="match status" value="1"/>
</dbReference>
<dbReference type="Gene3D" id="3.40.190.170">
    <property type="entry name" value="Bacterial extracellular solute-binding protein, family 7"/>
    <property type="match status" value="1"/>
</dbReference>
<evidence type="ECO:0000313" key="3">
    <source>
        <dbReference type="EMBL" id="RJT75757.1"/>
    </source>
</evidence>
<organism evidence="3 4">
    <name type="scientific">Arthrobacter cheniae</name>
    <dbReference type="NCBI Taxonomy" id="1258888"/>
    <lineage>
        <taxon>Bacteria</taxon>
        <taxon>Bacillati</taxon>
        <taxon>Actinomycetota</taxon>
        <taxon>Actinomycetes</taxon>
        <taxon>Micrococcales</taxon>
        <taxon>Micrococcaceae</taxon>
        <taxon>Arthrobacter</taxon>
    </lineage>
</organism>
<dbReference type="RefSeq" id="WP_120150410.1">
    <property type="nucleotide sequence ID" value="NZ_QZVT01000014.1"/>
</dbReference>
<dbReference type="InterPro" id="IPR018389">
    <property type="entry name" value="DctP_fam"/>
</dbReference>
<evidence type="ECO:0000256" key="1">
    <source>
        <dbReference type="ARBA" id="ARBA00022729"/>
    </source>
</evidence>
<feature type="signal peptide" evidence="2">
    <location>
        <begin position="1"/>
        <end position="22"/>
    </location>
</feature>
<gene>
    <name evidence="3" type="ORF">D6T63_17345</name>
</gene>
<dbReference type="OrthoDB" id="9815946at2"/>
<dbReference type="GO" id="GO:0055085">
    <property type="term" value="P:transmembrane transport"/>
    <property type="evidence" value="ECO:0007669"/>
    <property type="project" value="InterPro"/>
</dbReference>
<name>A0A3A5LYA0_9MICC</name>
<proteinExistence type="predicted"/>
<accession>A0A3A5LYA0</accession>
<dbReference type="NCBIfam" id="NF037995">
    <property type="entry name" value="TRAP_S1"/>
    <property type="match status" value="1"/>
</dbReference>
<evidence type="ECO:0000256" key="2">
    <source>
        <dbReference type="SAM" id="SignalP"/>
    </source>
</evidence>
<evidence type="ECO:0000313" key="4">
    <source>
        <dbReference type="Proteomes" id="UP000272560"/>
    </source>
</evidence>